<dbReference type="InterPro" id="IPR027417">
    <property type="entry name" value="P-loop_NTPase"/>
</dbReference>
<proteinExistence type="predicted"/>
<dbReference type="InterPro" id="IPR002789">
    <property type="entry name" value="HerA_central"/>
</dbReference>
<feature type="domain" description="Helicase HerA central" evidence="2">
    <location>
        <begin position="397"/>
        <end position="543"/>
    </location>
</feature>
<reference evidence="3" key="1">
    <citation type="submission" date="2020-10" db="EMBL/GenBank/DDBJ databases">
        <title>Taxonomic study of unclassified bacteria belonging to the class Ktedonobacteria.</title>
        <authorList>
            <person name="Yabe S."/>
            <person name="Wang C.M."/>
            <person name="Zheng Y."/>
            <person name="Sakai Y."/>
            <person name="Cavaletti L."/>
            <person name="Monciardini P."/>
            <person name="Donadio S."/>
        </authorList>
    </citation>
    <scope>NUCLEOTIDE SEQUENCE</scope>
    <source>
        <strain evidence="3">ID150040</strain>
    </source>
</reference>
<evidence type="ECO:0000259" key="2">
    <source>
        <dbReference type="Pfam" id="PF01935"/>
    </source>
</evidence>
<sequence length="1085" mass="122249">MVNGKTEMVPGFDVESLKVLGRLIGGLERFALENAVPEQFDPADFFDEDEQTFFLIQGMADFWSRQSGVDFWQHMVDLVIGAHSQRQADLTMVMLGTPRMLSVLISLGSEKTTRTILEGIFPGIRLQAVTSEELALTLSSHFAVQGVVTGIPSRKITGAEGRDELHEQEPNQTVRSQGAQSRSQLERVVRGMHGATWAYMVQAHPRPRNKVVEERMKTVDLLTQVTSRSRAQWQSTRQGSLQTTTIESESQTQTYSGDMVNYRAQYLIKLLEHELVRLDQAAAAGQWIVRTYFGADNADDAHRLASLLLGTLGGAESRPEPLRALFCQPRGQSLEGFHTFLTSHEIASLIQFPREEVPGYAIHDHVLFDVDFQAPDEQTLPLGLIQQNGKDTANTYNISLDALTKHAVVIGVTGSGKTTTVMNLLDQVVEARKPFLVIEPAKTEYRALHSVFARRANVRIYTLGNEMVAPFRLNPFEFETGNEPGEVSVLTHIDFLKAVFNAAFPLYAPMPQVLEEALHEVYEDKGWDLTSGINRRLPDWSERHLYPIFPTLTDLYYKVEEVTNRLGYDDEVESNVKAGLKARIGSLRIGSKGLMLDTARGMPMEQLFATPTILELENIGNDDEKTFLMGLLLARLYEFRRVQVATGRIPGGLQHLIVFEEAHRLLQNTSTHVDTESSNMRAQAIEVFTNMLSEVRAYGQGVLVAEQIPSKLAPDVLKNTNLKIVHRLIAQDDRQSIGQTMNLTADQQTHLGILTPGMAAVYAEGADHAYLVRMENYKRKIQALPDKALKRISANYASVRPFQSILDIDTYDVPLSAFGGPDPWMYQAAGKLLDSEKSKTLWANILLRLMSNPSAVFQVLTRISGYIESEMAHISQEEHYTVMRMMLVRGSAELMHARGAQFGWTYGQAEELCVLLTRGLLALARAYYLARIEGNAEDNDEARWDAQIQPSLDLASEQLAEFMSRYEVLMRRRQGPFAGCTNCREKCLFRPEVNVLLVPRNRQWIEDELNSEEYEDEEKRREAVVNAATNLTRSWQSDEQDDEVEERVPAVSYCAILHTLSQMGYSEYEQRRMSEPIGDILFETK</sequence>
<name>A0A8J3ILW7_9CHLR</name>
<dbReference type="RefSeq" id="WP_220204431.1">
    <property type="nucleotide sequence ID" value="NZ_BNJK01000001.1"/>
</dbReference>
<feature type="region of interest" description="Disordered" evidence="1">
    <location>
        <begin position="161"/>
        <end position="184"/>
    </location>
</feature>
<dbReference type="PANTHER" id="PTHR42957">
    <property type="entry name" value="HELICASE MJ1565-RELATED"/>
    <property type="match status" value="1"/>
</dbReference>
<protein>
    <recommendedName>
        <fullName evidence="2">Helicase HerA central domain-containing protein</fullName>
    </recommendedName>
</protein>
<dbReference type="SUPFAM" id="SSF52540">
    <property type="entry name" value="P-loop containing nucleoside triphosphate hydrolases"/>
    <property type="match status" value="1"/>
</dbReference>
<comment type="caution">
    <text evidence="3">The sequence shown here is derived from an EMBL/GenBank/DDBJ whole genome shotgun (WGS) entry which is preliminary data.</text>
</comment>
<dbReference type="Pfam" id="PF01935">
    <property type="entry name" value="DUF87"/>
    <property type="match status" value="1"/>
</dbReference>
<accession>A0A8J3ILW7</accession>
<dbReference type="Gene3D" id="3.40.50.300">
    <property type="entry name" value="P-loop containing nucleotide triphosphate hydrolases"/>
    <property type="match status" value="2"/>
</dbReference>
<gene>
    <name evidence="3" type="ORF">KSF_037050</name>
</gene>
<dbReference type="PANTHER" id="PTHR42957:SF1">
    <property type="entry name" value="HELICASE MJ1565-RELATED"/>
    <property type="match status" value="1"/>
</dbReference>
<evidence type="ECO:0000313" key="3">
    <source>
        <dbReference type="EMBL" id="GHO93657.1"/>
    </source>
</evidence>
<keyword evidence="4" id="KW-1185">Reference proteome</keyword>
<dbReference type="AlphaFoldDB" id="A0A8J3ILW7"/>
<dbReference type="InterPro" id="IPR008571">
    <property type="entry name" value="HerA-like"/>
</dbReference>
<organism evidence="3 4">
    <name type="scientific">Reticulibacter mediterranei</name>
    <dbReference type="NCBI Taxonomy" id="2778369"/>
    <lineage>
        <taxon>Bacteria</taxon>
        <taxon>Bacillati</taxon>
        <taxon>Chloroflexota</taxon>
        <taxon>Ktedonobacteria</taxon>
        <taxon>Ktedonobacterales</taxon>
        <taxon>Reticulibacteraceae</taxon>
        <taxon>Reticulibacter</taxon>
    </lineage>
</organism>
<dbReference type="Proteomes" id="UP000597444">
    <property type="component" value="Unassembled WGS sequence"/>
</dbReference>
<evidence type="ECO:0000256" key="1">
    <source>
        <dbReference type="SAM" id="MobiDB-lite"/>
    </source>
</evidence>
<feature type="compositionally biased region" description="Polar residues" evidence="1">
    <location>
        <begin position="170"/>
        <end position="183"/>
    </location>
</feature>
<dbReference type="EMBL" id="BNJK01000001">
    <property type="protein sequence ID" value="GHO93657.1"/>
    <property type="molecule type" value="Genomic_DNA"/>
</dbReference>
<evidence type="ECO:0000313" key="4">
    <source>
        <dbReference type="Proteomes" id="UP000597444"/>
    </source>
</evidence>